<proteinExistence type="inferred from homology"/>
<protein>
    <recommendedName>
        <fullName evidence="5">Putative pyruvate, phosphate dikinase regulatory protein</fullName>
        <shortName evidence="5">PPDK regulatory protein</shortName>
        <ecNumber evidence="5">2.7.11.32</ecNumber>
        <ecNumber evidence="5">2.7.4.27</ecNumber>
    </recommendedName>
</protein>
<dbReference type="PANTHER" id="PTHR31756">
    <property type="entry name" value="PYRUVATE, PHOSPHATE DIKINASE REGULATORY PROTEIN 1, CHLOROPLASTIC"/>
    <property type="match status" value="1"/>
</dbReference>
<comment type="function">
    <text evidence="5">Bifunctional serine/threonine kinase and phosphorylase involved in the regulation of the pyruvate, phosphate dikinase (PPDK) by catalyzing its phosphorylation/dephosphorylation.</text>
</comment>
<keyword evidence="7" id="KW-1185">Reference proteome</keyword>
<reference evidence="7" key="1">
    <citation type="submission" date="2016-10" db="EMBL/GenBank/DDBJ databases">
        <authorList>
            <person name="Varghese N."/>
            <person name="Submissions S."/>
        </authorList>
    </citation>
    <scope>NUCLEOTIDE SEQUENCE [LARGE SCALE GENOMIC DNA]</scope>
    <source>
        <strain evidence="7">930I</strain>
    </source>
</reference>
<organism evidence="6 7">
    <name type="scientific">Roseospirillum parvum</name>
    <dbReference type="NCBI Taxonomy" id="83401"/>
    <lineage>
        <taxon>Bacteria</taxon>
        <taxon>Pseudomonadati</taxon>
        <taxon>Pseudomonadota</taxon>
        <taxon>Alphaproteobacteria</taxon>
        <taxon>Rhodospirillales</taxon>
        <taxon>Rhodospirillaceae</taxon>
        <taxon>Roseospirillum</taxon>
    </lineage>
</organism>
<dbReference type="HAMAP" id="MF_00921">
    <property type="entry name" value="PDRP"/>
    <property type="match status" value="1"/>
</dbReference>
<evidence type="ECO:0000256" key="5">
    <source>
        <dbReference type="HAMAP-Rule" id="MF_00921"/>
    </source>
</evidence>
<evidence type="ECO:0000256" key="2">
    <source>
        <dbReference type="ARBA" id="ARBA00022679"/>
    </source>
</evidence>
<dbReference type="STRING" id="83401.SAMN05421742_10877"/>
<evidence type="ECO:0000313" key="7">
    <source>
        <dbReference type="Proteomes" id="UP000217076"/>
    </source>
</evidence>
<evidence type="ECO:0000256" key="4">
    <source>
        <dbReference type="ARBA" id="ARBA00022777"/>
    </source>
</evidence>
<keyword evidence="2 5" id="KW-0808">Transferase</keyword>
<keyword evidence="1 5" id="KW-0723">Serine/threonine-protein kinase</keyword>
<dbReference type="GO" id="GO:0004674">
    <property type="term" value="F:protein serine/threonine kinase activity"/>
    <property type="evidence" value="ECO:0007669"/>
    <property type="project" value="UniProtKB-UniRule"/>
</dbReference>
<feature type="binding site" evidence="5">
    <location>
        <begin position="150"/>
        <end position="157"/>
    </location>
    <ligand>
        <name>ADP</name>
        <dbReference type="ChEBI" id="CHEBI:456216"/>
    </ligand>
</feature>
<name>A0A1G8DPE3_9PROT</name>
<dbReference type="InterPro" id="IPR026565">
    <property type="entry name" value="PPDK_reg"/>
</dbReference>
<keyword evidence="3 5" id="KW-0547">Nucleotide-binding</keyword>
<dbReference type="GO" id="GO:0005524">
    <property type="term" value="F:ATP binding"/>
    <property type="evidence" value="ECO:0007669"/>
    <property type="project" value="InterPro"/>
</dbReference>
<dbReference type="PANTHER" id="PTHR31756:SF3">
    <property type="entry name" value="PYRUVATE, PHOSPHATE DIKINASE REGULATORY PROTEIN 1, CHLOROPLASTIC"/>
    <property type="match status" value="1"/>
</dbReference>
<gene>
    <name evidence="6" type="ORF">SAMN05421742_10877</name>
</gene>
<dbReference type="GO" id="GO:0016776">
    <property type="term" value="F:phosphotransferase activity, phosphate group as acceptor"/>
    <property type="evidence" value="ECO:0007669"/>
    <property type="project" value="UniProtKB-UniRule"/>
</dbReference>
<dbReference type="OrthoDB" id="9782201at2"/>
<dbReference type="AlphaFoldDB" id="A0A1G8DPE3"/>
<dbReference type="EMBL" id="FNCV01000008">
    <property type="protein sequence ID" value="SDH59508.1"/>
    <property type="molecule type" value="Genomic_DNA"/>
</dbReference>
<dbReference type="EC" id="2.7.11.32" evidence="5"/>
<dbReference type="Pfam" id="PF03618">
    <property type="entry name" value="Kinase-PPPase"/>
    <property type="match status" value="1"/>
</dbReference>
<dbReference type="NCBIfam" id="NF003742">
    <property type="entry name" value="PRK05339.1"/>
    <property type="match status" value="1"/>
</dbReference>
<evidence type="ECO:0000313" key="6">
    <source>
        <dbReference type="EMBL" id="SDH59508.1"/>
    </source>
</evidence>
<comment type="catalytic activity">
    <reaction evidence="5">
        <text>N(tele)-phospho-L-histidyl/O-phospho-L-threonyl-[pyruvate, phosphate dikinase] + phosphate + H(+) = N(tele)-phospho-L-histidyl/L-threonyl-[pyruvate, phosphate dikinase] + diphosphate</text>
        <dbReference type="Rhea" id="RHEA:43696"/>
        <dbReference type="Rhea" id="RHEA-COMP:10650"/>
        <dbReference type="Rhea" id="RHEA-COMP:10651"/>
        <dbReference type="ChEBI" id="CHEBI:15378"/>
        <dbReference type="ChEBI" id="CHEBI:30013"/>
        <dbReference type="ChEBI" id="CHEBI:33019"/>
        <dbReference type="ChEBI" id="CHEBI:43474"/>
        <dbReference type="ChEBI" id="CHEBI:61977"/>
        <dbReference type="ChEBI" id="CHEBI:83586"/>
        <dbReference type="EC" id="2.7.4.27"/>
    </reaction>
</comment>
<evidence type="ECO:0000256" key="1">
    <source>
        <dbReference type="ARBA" id="ARBA00022527"/>
    </source>
</evidence>
<dbReference type="InterPro" id="IPR005177">
    <property type="entry name" value="Kinase-pyrophosphorylase"/>
</dbReference>
<evidence type="ECO:0000256" key="3">
    <source>
        <dbReference type="ARBA" id="ARBA00022741"/>
    </source>
</evidence>
<dbReference type="EC" id="2.7.4.27" evidence="5"/>
<comment type="similarity">
    <text evidence="5">Belongs to the pyruvate, phosphate/water dikinase regulatory protein family. PDRP subfamily.</text>
</comment>
<dbReference type="GO" id="GO:0043531">
    <property type="term" value="F:ADP binding"/>
    <property type="evidence" value="ECO:0007669"/>
    <property type="project" value="UniProtKB-UniRule"/>
</dbReference>
<dbReference type="Proteomes" id="UP000217076">
    <property type="component" value="Unassembled WGS sequence"/>
</dbReference>
<keyword evidence="4 5" id="KW-0418">Kinase</keyword>
<accession>A0A1G8DPE3</accession>
<dbReference type="RefSeq" id="WP_092620546.1">
    <property type="nucleotide sequence ID" value="NZ_FNCV01000008.1"/>
</dbReference>
<comment type="catalytic activity">
    <reaction evidence="5">
        <text>N(tele)-phospho-L-histidyl/L-threonyl-[pyruvate, phosphate dikinase] + ADP = N(tele)-phospho-L-histidyl/O-phospho-L-threonyl-[pyruvate, phosphate dikinase] + AMP + H(+)</text>
        <dbReference type="Rhea" id="RHEA:43692"/>
        <dbReference type="Rhea" id="RHEA-COMP:10650"/>
        <dbReference type="Rhea" id="RHEA-COMP:10651"/>
        <dbReference type="ChEBI" id="CHEBI:15378"/>
        <dbReference type="ChEBI" id="CHEBI:30013"/>
        <dbReference type="ChEBI" id="CHEBI:61977"/>
        <dbReference type="ChEBI" id="CHEBI:83586"/>
        <dbReference type="ChEBI" id="CHEBI:456215"/>
        <dbReference type="ChEBI" id="CHEBI:456216"/>
        <dbReference type="EC" id="2.7.11.32"/>
    </reaction>
</comment>
<sequence>MKTLHLHLVSDASGETVSSLARACLVQFEGINVIHHLWWLVRTKGQIERVAEGVRSNPGVVLYTLVDPELRRPLEVACAETPGVTGIPVLDPIMRALGGHLEVRASEKPGRQHTLDDNYYDRIDAMHFAIDHDDGQSLGTIHQADVILTGVSRTSKTPTCMYLANRGIRAANVPLVPGVPAPEELKKATKSLIVGLTRDSRSLADIRRNRLRVMNEHRDTSYADPDHVREEILAARRLCQQNGWKVIDVTRRSIEEVAATILQMLPARDGGGE</sequence>